<organism evidence="6 7">
    <name type="scientific">Polyplosphaeria fusca</name>
    <dbReference type="NCBI Taxonomy" id="682080"/>
    <lineage>
        <taxon>Eukaryota</taxon>
        <taxon>Fungi</taxon>
        <taxon>Dikarya</taxon>
        <taxon>Ascomycota</taxon>
        <taxon>Pezizomycotina</taxon>
        <taxon>Dothideomycetes</taxon>
        <taxon>Pleosporomycetidae</taxon>
        <taxon>Pleosporales</taxon>
        <taxon>Tetraplosphaeriaceae</taxon>
        <taxon>Polyplosphaeria</taxon>
    </lineage>
</organism>
<reference evidence="6" key="1">
    <citation type="journal article" date="2020" name="Stud. Mycol.">
        <title>101 Dothideomycetes genomes: a test case for predicting lifestyles and emergence of pathogens.</title>
        <authorList>
            <person name="Haridas S."/>
            <person name="Albert R."/>
            <person name="Binder M."/>
            <person name="Bloem J."/>
            <person name="Labutti K."/>
            <person name="Salamov A."/>
            <person name="Andreopoulos B."/>
            <person name="Baker S."/>
            <person name="Barry K."/>
            <person name="Bills G."/>
            <person name="Bluhm B."/>
            <person name="Cannon C."/>
            <person name="Castanera R."/>
            <person name="Culley D."/>
            <person name="Daum C."/>
            <person name="Ezra D."/>
            <person name="Gonzalez J."/>
            <person name="Henrissat B."/>
            <person name="Kuo A."/>
            <person name="Liang C."/>
            <person name="Lipzen A."/>
            <person name="Lutzoni F."/>
            <person name="Magnuson J."/>
            <person name="Mondo S."/>
            <person name="Nolan M."/>
            <person name="Ohm R."/>
            <person name="Pangilinan J."/>
            <person name="Park H.-J."/>
            <person name="Ramirez L."/>
            <person name="Alfaro M."/>
            <person name="Sun H."/>
            <person name="Tritt A."/>
            <person name="Yoshinaga Y."/>
            <person name="Zwiers L.-H."/>
            <person name="Turgeon B."/>
            <person name="Goodwin S."/>
            <person name="Spatafora J."/>
            <person name="Crous P."/>
            <person name="Grigoriev I."/>
        </authorList>
    </citation>
    <scope>NUCLEOTIDE SEQUENCE</scope>
    <source>
        <strain evidence="6">CBS 125425</strain>
    </source>
</reference>
<evidence type="ECO:0000313" key="7">
    <source>
        <dbReference type="Proteomes" id="UP000799444"/>
    </source>
</evidence>
<evidence type="ECO:0000259" key="5">
    <source>
        <dbReference type="PROSITE" id="PS50127"/>
    </source>
</evidence>
<dbReference type="PROSITE" id="PS00183">
    <property type="entry name" value="UBC_1"/>
    <property type="match status" value="1"/>
</dbReference>
<dbReference type="Gene3D" id="3.10.110.10">
    <property type="entry name" value="Ubiquitin Conjugating Enzyme"/>
    <property type="match status" value="1"/>
</dbReference>
<dbReference type="PROSITE" id="PS50127">
    <property type="entry name" value="UBC_2"/>
    <property type="match status" value="1"/>
</dbReference>
<evidence type="ECO:0000256" key="3">
    <source>
        <dbReference type="PROSITE-ProRule" id="PRU10133"/>
    </source>
</evidence>
<keyword evidence="7" id="KW-1185">Reference proteome</keyword>
<keyword evidence="4" id="KW-0547">Nucleotide-binding</keyword>
<dbReference type="OrthoDB" id="10069349at2759"/>
<evidence type="ECO:0000256" key="1">
    <source>
        <dbReference type="ARBA" id="ARBA00022679"/>
    </source>
</evidence>
<feature type="non-terminal residue" evidence="6">
    <location>
        <position position="1"/>
    </location>
</feature>
<dbReference type="SMART" id="SM00212">
    <property type="entry name" value="UBCc"/>
    <property type="match status" value="1"/>
</dbReference>
<dbReference type="GO" id="GO:0005524">
    <property type="term" value="F:ATP binding"/>
    <property type="evidence" value="ECO:0007669"/>
    <property type="project" value="UniProtKB-UniRule"/>
</dbReference>
<evidence type="ECO:0000256" key="4">
    <source>
        <dbReference type="RuleBase" id="RU362109"/>
    </source>
</evidence>
<proteinExistence type="inferred from homology"/>
<dbReference type="AlphaFoldDB" id="A0A9P4RCL8"/>
<gene>
    <name evidence="6" type="ORF">EJ04DRAFT_422335</name>
</gene>
<dbReference type="SUPFAM" id="SSF54495">
    <property type="entry name" value="UBC-like"/>
    <property type="match status" value="1"/>
</dbReference>
<dbReference type="InterPro" id="IPR023313">
    <property type="entry name" value="UBQ-conjugating_AS"/>
</dbReference>
<dbReference type="Pfam" id="PF00179">
    <property type="entry name" value="UQ_con"/>
    <property type="match status" value="1"/>
</dbReference>
<protein>
    <submittedName>
        <fullName evidence="6">Ubiquitin-conjugating enzyme-like protein</fullName>
    </submittedName>
</protein>
<keyword evidence="2 4" id="KW-0833">Ubl conjugation pathway</keyword>
<dbReference type="CDD" id="cd23826">
    <property type="entry name" value="UEV_Morgue-like"/>
    <property type="match status" value="1"/>
</dbReference>
<keyword evidence="4" id="KW-0067">ATP-binding</keyword>
<accession>A0A9P4RCL8</accession>
<dbReference type="InterPro" id="IPR000608">
    <property type="entry name" value="UBC"/>
</dbReference>
<sequence>PIGSSLRHFLASIEGPPASPYEGGIYHLLISVPNRYPISPPRCRFLTRIYHPNIDSRGEVCIEILDLESVLWSPAISISRLLLSIISILDDPGVEDPLVPEIAEVYIQDRQQYDQNARAYTQRYA</sequence>
<evidence type="ECO:0000313" key="6">
    <source>
        <dbReference type="EMBL" id="KAF2740616.1"/>
    </source>
</evidence>
<evidence type="ECO:0000256" key="2">
    <source>
        <dbReference type="ARBA" id="ARBA00022786"/>
    </source>
</evidence>
<name>A0A9P4RCL8_9PLEO</name>
<comment type="caution">
    <text evidence="6">The sequence shown here is derived from an EMBL/GenBank/DDBJ whole genome shotgun (WGS) entry which is preliminary data.</text>
</comment>
<feature type="domain" description="UBC core" evidence="5">
    <location>
        <begin position="1"/>
        <end position="125"/>
    </location>
</feature>
<dbReference type="EMBL" id="ML996099">
    <property type="protein sequence ID" value="KAF2740616.1"/>
    <property type="molecule type" value="Genomic_DNA"/>
</dbReference>
<dbReference type="Proteomes" id="UP000799444">
    <property type="component" value="Unassembled WGS sequence"/>
</dbReference>
<dbReference type="GO" id="GO:0016740">
    <property type="term" value="F:transferase activity"/>
    <property type="evidence" value="ECO:0007669"/>
    <property type="project" value="UniProtKB-KW"/>
</dbReference>
<keyword evidence="1" id="KW-0808">Transferase</keyword>
<dbReference type="PANTHER" id="PTHR24068">
    <property type="entry name" value="UBIQUITIN-CONJUGATING ENZYME E2"/>
    <property type="match status" value="1"/>
</dbReference>
<feature type="active site" description="Glycyl thioester intermediate" evidence="3">
    <location>
        <position position="61"/>
    </location>
</feature>
<dbReference type="InterPro" id="IPR016135">
    <property type="entry name" value="UBQ-conjugating_enzyme/RWD"/>
</dbReference>
<feature type="non-terminal residue" evidence="6">
    <location>
        <position position="125"/>
    </location>
</feature>
<comment type="similarity">
    <text evidence="4">Belongs to the ubiquitin-conjugating enzyme family.</text>
</comment>